<evidence type="ECO:0000256" key="1">
    <source>
        <dbReference type="ARBA" id="ARBA00010923"/>
    </source>
</evidence>
<dbReference type="Proteomes" id="UP000239263">
    <property type="component" value="Unassembled WGS sequence"/>
</dbReference>
<dbReference type="PANTHER" id="PTHR30408:SF12">
    <property type="entry name" value="TYPE I RESTRICTION ENZYME MJAVIII SPECIFICITY SUBUNIT"/>
    <property type="match status" value="1"/>
</dbReference>
<dbReference type="Gene3D" id="3.90.220.20">
    <property type="entry name" value="DNA methylase specificity domains"/>
    <property type="match status" value="2"/>
</dbReference>
<dbReference type="CDD" id="cd17261">
    <property type="entry name" value="RMtype1_S_EcoKI-TRD2-CR2_like"/>
    <property type="match status" value="1"/>
</dbReference>
<organism evidence="6 7">
    <name type="scientific">Aliivibrio sifiae</name>
    <dbReference type="NCBI Taxonomy" id="566293"/>
    <lineage>
        <taxon>Bacteria</taxon>
        <taxon>Pseudomonadati</taxon>
        <taxon>Pseudomonadota</taxon>
        <taxon>Gammaproteobacteria</taxon>
        <taxon>Vibrionales</taxon>
        <taxon>Vibrionaceae</taxon>
        <taxon>Aliivibrio</taxon>
    </lineage>
</organism>
<dbReference type="RefSeq" id="WP_105054827.1">
    <property type="nucleotide sequence ID" value="NZ_CAWNRT010000001.1"/>
</dbReference>
<feature type="coiled-coil region" evidence="4">
    <location>
        <begin position="375"/>
        <end position="402"/>
    </location>
</feature>
<dbReference type="PANTHER" id="PTHR30408">
    <property type="entry name" value="TYPE-1 RESTRICTION ENZYME ECOKI SPECIFICITY PROTEIN"/>
    <property type="match status" value="1"/>
</dbReference>
<evidence type="ECO:0000259" key="5">
    <source>
        <dbReference type="Pfam" id="PF01420"/>
    </source>
</evidence>
<dbReference type="InterPro" id="IPR000055">
    <property type="entry name" value="Restrct_endonuc_typeI_TRD"/>
</dbReference>
<feature type="domain" description="Type I restriction modification DNA specificity" evidence="5">
    <location>
        <begin position="5"/>
        <end position="186"/>
    </location>
</feature>
<keyword evidence="3" id="KW-0238">DNA-binding</keyword>
<dbReference type="Pfam" id="PF01420">
    <property type="entry name" value="Methylase_S"/>
    <property type="match status" value="2"/>
</dbReference>
<dbReference type="EMBL" id="MSCO01000001">
    <property type="protein sequence ID" value="PQJ89302.1"/>
    <property type="molecule type" value="Genomic_DNA"/>
</dbReference>
<reference evidence="6 7" key="1">
    <citation type="submission" date="2016-12" db="EMBL/GenBank/DDBJ databases">
        <title>Diversity of luminous bacteria.</title>
        <authorList>
            <person name="Yoshizawa S."/>
            <person name="Kogure K."/>
        </authorList>
    </citation>
    <scope>NUCLEOTIDE SEQUENCE [LARGE SCALE GENOMIC DNA]</scope>
    <source>
        <strain evidence="6 7">ATCC 33715</strain>
    </source>
</reference>
<keyword evidence="4" id="KW-0175">Coiled coil</keyword>
<dbReference type="SUPFAM" id="SSF116734">
    <property type="entry name" value="DNA methylase specificity domain"/>
    <property type="match status" value="2"/>
</dbReference>
<accession>A0A2S7XDS3</accession>
<keyword evidence="2" id="KW-0680">Restriction system</keyword>
<dbReference type="GO" id="GO:0009307">
    <property type="term" value="P:DNA restriction-modification system"/>
    <property type="evidence" value="ECO:0007669"/>
    <property type="project" value="UniProtKB-KW"/>
</dbReference>
<dbReference type="InterPro" id="IPR052021">
    <property type="entry name" value="Type-I_RS_S_subunit"/>
</dbReference>
<gene>
    <name evidence="6" type="ORF">BTO22_06750</name>
</gene>
<evidence type="ECO:0000256" key="4">
    <source>
        <dbReference type="SAM" id="Coils"/>
    </source>
</evidence>
<evidence type="ECO:0000256" key="2">
    <source>
        <dbReference type="ARBA" id="ARBA00022747"/>
    </source>
</evidence>
<comment type="caution">
    <text evidence="6">The sequence shown here is derived from an EMBL/GenBank/DDBJ whole genome shotgun (WGS) entry which is preliminary data.</text>
</comment>
<dbReference type="CDD" id="cd17273">
    <property type="entry name" value="RMtype1_S_EcoJA69PI-TRD1-CR1_like"/>
    <property type="match status" value="1"/>
</dbReference>
<proteinExistence type="inferred from homology"/>
<dbReference type="AlphaFoldDB" id="A0A2S7XDS3"/>
<dbReference type="InterPro" id="IPR044946">
    <property type="entry name" value="Restrct_endonuc_typeI_TRD_sf"/>
</dbReference>
<dbReference type="OrthoDB" id="9798929at2"/>
<dbReference type="GO" id="GO:0003677">
    <property type="term" value="F:DNA binding"/>
    <property type="evidence" value="ECO:0007669"/>
    <property type="project" value="UniProtKB-KW"/>
</dbReference>
<comment type="similarity">
    <text evidence="1">Belongs to the type-I restriction system S methylase family.</text>
</comment>
<evidence type="ECO:0000256" key="3">
    <source>
        <dbReference type="ARBA" id="ARBA00023125"/>
    </source>
</evidence>
<evidence type="ECO:0000313" key="7">
    <source>
        <dbReference type="Proteomes" id="UP000239263"/>
    </source>
</evidence>
<evidence type="ECO:0000313" key="6">
    <source>
        <dbReference type="EMBL" id="PQJ89302.1"/>
    </source>
</evidence>
<name>A0A2S7XDS3_9GAMM</name>
<sequence length="415" mass="45911">MVPNGWVDGRVGDLLLGLESGVSVNGEARVLEKNEKGVLKVSAVTYGVFRPNAAKVITSPTELTRAKVNPKQGQIIISRSNTEELVGASAYIDKQYDNLFLPDKLWQTVPKTNSNMKWLSYVLSSKHCRYTLSNLATGTSGSMKNITKGELLSLKIGIPPLPEQRKITQILSTWDMAIATTEKLIDASKQQKKALMQQLLTGKKRLIDPETGMAFEGEWEEFRLAELGNIVSGGTPSTSSSEYWNGNIDWVTPTDITKLRTRIIDNSARKITALGLSTSSAKLVPTGSLLVCTRATIGAMAISQHQMCTNQGFKNLIPNKKTNIDFLYYLVSYGKHKLISKASGSTFLELSKKDFEHIRFEIPKVNEQQKIASVLIAADKEIELLNAKLAHFKQEKKALMQQLLTGKRRVQVEAA</sequence>
<protein>
    <recommendedName>
        <fullName evidence="5">Type I restriction modification DNA specificity domain-containing protein</fullName>
    </recommendedName>
</protein>
<dbReference type="Gene3D" id="1.10.287.1120">
    <property type="entry name" value="Bipartite methylase S protein"/>
    <property type="match status" value="1"/>
</dbReference>
<feature type="domain" description="Type I restriction modification DNA specificity" evidence="5">
    <location>
        <begin position="218"/>
        <end position="390"/>
    </location>
</feature>